<feature type="compositionally biased region" description="Low complexity" evidence="1">
    <location>
        <begin position="231"/>
        <end position="242"/>
    </location>
</feature>
<proteinExistence type="predicted"/>
<protein>
    <recommendedName>
        <fullName evidence="4">RNA binding protein (Contains ribosomal protein S1 domain)</fullName>
    </recommendedName>
</protein>
<sequence>MIILYIPFPANNSGDLTNNAELWKKNYAFHSSENIQIIHHQDSFDEDMITDKTTVFVLAHGADTNPDILANCTDPTKATIINPDELVSRFDHDMLIIAHHIGNIHLYCCGERGKNAIIAAEFQKNLLRPEYSAVKYYGGTIHVPTMSGSFFSSDKTGVSTPAVATTLSSCSISLDEENHRSNVKENSVLDNKEVRKASIARYLNHKSKYREERKEMLRGYSDPEPMVAENSSAPSAPIAAQSTVSPMLRQKTPEKPSFRARQRMTFISFARAVEYLDIERYDINPSLVLS</sequence>
<organism evidence="2 3">
    <name type="scientific">Legionella cardiaca</name>
    <dbReference type="NCBI Taxonomy" id="1071983"/>
    <lineage>
        <taxon>Bacteria</taxon>
        <taxon>Pseudomonadati</taxon>
        <taxon>Pseudomonadota</taxon>
        <taxon>Gammaproteobacteria</taxon>
        <taxon>Legionellales</taxon>
        <taxon>Legionellaceae</taxon>
        <taxon>Legionella</taxon>
    </lineage>
</organism>
<evidence type="ECO:0000313" key="3">
    <source>
        <dbReference type="Proteomes" id="UP001222087"/>
    </source>
</evidence>
<evidence type="ECO:0000256" key="1">
    <source>
        <dbReference type="SAM" id="MobiDB-lite"/>
    </source>
</evidence>
<name>A0ABY8AQX4_9GAMM</name>
<evidence type="ECO:0000313" key="2">
    <source>
        <dbReference type="EMBL" id="WED42839.1"/>
    </source>
</evidence>
<evidence type="ECO:0008006" key="4">
    <source>
        <dbReference type="Google" id="ProtNLM"/>
    </source>
</evidence>
<reference evidence="2 3" key="1">
    <citation type="submission" date="2023-02" db="EMBL/GenBank/DDBJ databases">
        <title>Genome Sequence of L. cardiaca H63T.</title>
        <authorList>
            <person name="Lopez A.E."/>
            <person name="Cianciotto N.P."/>
        </authorList>
    </citation>
    <scope>NUCLEOTIDE SEQUENCE [LARGE SCALE GENOMIC DNA]</scope>
    <source>
        <strain evidence="2 3">H63</strain>
    </source>
</reference>
<feature type="region of interest" description="Disordered" evidence="1">
    <location>
        <begin position="226"/>
        <end position="257"/>
    </location>
</feature>
<dbReference type="Proteomes" id="UP001222087">
    <property type="component" value="Chromosome"/>
</dbReference>
<accession>A0ABY8AQX4</accession>
<keyword evidence="3" id="KW-1185">Reference proteome</keyword>
<dbReference type="EMBL" id="CP119078">
    <property type="protein sequence ID" value="WED42839.1"/>
    <property type="molecule type" value="Genomic_DNA"/>
</dbReference>
<dbReference type="RefSeq" id="WP_275088655.1">
    <property type="nucleotide sequence ID" value="NZ_CP119078.1"/>
</dbReference>
<gene>
    <name evidence="2" type="ORF">PXX05_13190</name>
</gene>